<dbReference type="AlphaFoldDB" id="A0A7V8FN65"/>
<dbReference type="PANTHER" id="PTHR43760:SF1">
    <property type="entry name" value="ENDORIBONUCLEASE L-PSP_CHORISMATE MUTASE-LIKE DOMAIN-CONTAINING PROTEIN"/>
    <property type="match status" value="1"/>
</dbReference>
<dbReference type="Proteomes" id="UP000461670">
    <property type="component" value="Unassembled WGS sequence"/>
</dbReference>
<dbReference type="Gene3D" id="3.30.1330.40">
    <property type="entry name" value="RutC-like"/>
    <property type="match status" value="1"/>
</dbReference>
<comment type="caution">
    <text evidence="2">The sequence shown here is derived from an EMBL/GenBank/DDBJ whole genome shotgun (WGS) entry which is preliminary data.</text>
</comment>
<proteinExistence type="predicted"/>
<dbReference type="CDD" id="cd02199">
    <property type="entry name" value="YjgF_YER057c_UK114_like_1"/>
    <property type="match status" value="1"/>
</dbReference>
<dbReference type="Pfam" id="PF14588">
    <property type="entry name" value="YjgF_endoribonc"/>
    <property type="match status" value="1"/>
</dbReference>
<protein>
    <recommendedName>
        <fullName evidence="1">Endoribonuclease L-PSP/chorismate mutase-like domain-containing protein</fullName>
    </recommendedName>
</protein>
<dbReference type="EMBL" id="WNDQ01000032">
    <property type="protein sequence ID" value="KAF1020662.1"/>
    <property type="molecule type" value="Genomic_DNA"/>
</dbReference>
<evidence type="ECO:0000313" key="3">
    <source>
        <dbReference type="Proteomes" id="UP000461670"/>
    </source>
</evidence>
<dbReference type="SUPFAM" id="SSF55298">
    <property type="entry name" value="YjgF-like"/>
    <property type="match status" value="1"/>
</dbReference>
<dbReference type="InterPro" id="IPR013813">
    <property type="entry name" value="Endoribo_LPSP/chorism_mut-like"/>
</dbReference>
<gene>
    <name evidence="2" type="ORF">GAK30_02366</name>
</gene>
<dbReference type="InterPro" id="IPR035959">
    <property type="entry name" value="RutC-like_sf"/>
</dbReference>
<evidence type="ECO:0000313" key="2">
    <source>
        <dbReference type="EMBL" id="KAF1020662.1"/>
    </source>
</evidence>
<accession>A0A7V8FN65</accession>
<feature type="domain" description="Endoribonuclease L-PSP/chorismate mutase-like" evidence="1">
    <location>
        <begin position="13"/>
        <end position="150"/>
    </location>
</feature>
<dbReference type="PANTHER" id="PTHR43760">
    <property type="entry name" value="ENDORIBONUCLEASE-RELATED"/>
    <property type="match status" value="1"/>
</dbReference>
<name>A0A7V8FN65_9BURK</name>
<sequence>MNSSIVFSTPSPEARLASLGIVLPEPPAPVANFVIARRCGPLLYLSGQGPLEPTGHLHVGRVGREVSLEQAYGHARLTGLNLLAVARQALGDLARVRSVVKLLAFVNAEPGFAHHPQVINGCSDLFVEVFGEAVGRGARSAIGAGSLPGNQTVEIEAILEVD</sequence>
<organism evidence="2 3">
    <name type="scientific">Paracidovorax wautersii</name>
    <dbReference type="NCBI Taxonomy" id="1177982"/>
    <lineage>
        <taxon>Bacteria</taxon>
        <taxon>Pseudomonadati</taxon>
        <taxon>Pseudomonadota</taxon>
        <taxon>Betaproteobacteria</taxon>
        <taxon>Burkholderiales</taxon>
        <taxon>Comamonadaceae</taxon>
        <taxon>Paracidovorax</taxon>
    </lineage>
</organism>
<evidence type="ECO:0000259" key="1">
    <source>
        <dbReference type="Pfam" id="PF14588"/>
    </source>
</evidence>
<reference evidence="3" key="1">
    <citation type="journal article" date="2020" name="MBio">
        <title>Horizontal gene transfer to a defensive symbiont with a reduced genome amongst a multipartite beetle microbiome.</title>
        <authorList>
            <person name="Waterworth S.C."/>
            <person name="Florez L.V."/>
            <person name="Rees E.R."/>
            <person name="Hertweck C."/>
            <person name="Kaltenpoth M."/>
            <person name="Kwan J.C."/>
        </authorList>
    </citation>
    <scope>NUCLEOTIDE SEQUENCE [LARGE SCALE GENOMIC DNA]</scope>
</reference>